<dbReference type="PROSITE" id="PS50109">
    <property type="entry name" value="HIS_KIN"/>
    <property type="match status" value="1"/>
</dbReference>
<dbReference type="PANTHER" id="PTHR43711:SF1">
    <property type="entry name" value="HISTIDINE KINASE 1"/>
    <property type="match status" value="1"/>
</dbReference>
<evidence type="ECO:0000259" key="8">
    <source>
        <dbReference type="PROSITE" id="PS50109"/>
    </source>
</evidence>
<keyword evidence="7" id="KW-0472">Membrane</keyword>
<keyword evidence="4" id="KW-0808">Transferase</keyword>
<keyword evidence="7" id="KW-0812">Transmembrane</keyword>
<evidence type="ECO:0000256" key="5">
    <source>
        <dbReference type="ARBA" id="ARBA00022777"/>
    </source>
</evidence>
<dbReference type="SUPFAM" id="SSF55874">
    <property type="entry name" value="ATPase domain of HSP90 chaperone/DNA topoisomerase II/histidine kinase"/>
    <property type="match status" value="1"/>
</dbReference>
<comment type="caution">
    <text evidence="9">The sequence shown here is derived from an EMBL/GenBank/DDBJ whole genome shotgun (WGS) entry which is preliminary data.</text>
</comment>
<gene>
    <name evidence="9" type="ORF">AA15669_1838</name>
</gene>
<dbReference type="RefSeq" id="WP_018980109.1">
    <property type="nucleotide sequence ID" value="NZ_BAQD01000124.1"/>
</dbReference>
<sequence length="574" mass="63580">MTVRRLFPRWLRSPRQVSPLLVRVLLVNIVPLMLLAGMLLYINQFQASLLEADVTALREQAHIYAGALGESAVRRGDRHEVALEASLASPLLASLMNSSLNAHARLYSPDGHLLVDSRRDFPLDRGGVVVPGRPERWSPPRDNIFDMFYAWVLLRLPLTSSAGPVPLDNSTDDAALAGSSSSMPTQVEMPPYIRRTDTHELVITVVEPIIADSNATIGEIQLTRHAPEIDRSLFAVRSSILSLLLLSLCLTVLLSLYLSSTIARPLRRLVKTSHDMREPGKGRADCVPQSLLNRKDEIGTLARALRISTLALWARLDDTERFAAEVSHELKNPLSSIRSALETLPRIHDAAARERLLNIVSGDVGRLERLIADISDASRVEGDLRRGQRGCVEIVPLLNVLVEMHQTTRRDTDPILRLKTDKKGRKLCLRAVEDRLVQVLRNLINNALSFSPEKGVVTIAVRVCGSENPQQSDVSRRGKKASKTSFVEIVIEDEGPGIPPAKIENIFERFYSERPGTEDFGQHSGLGLAISRQIVRVLGGDLYAENRYAVSSSSEGGREVNGARFIIHLPRCWG</sequence>
<dbReference type="SMART" id="SM00387">
    <property type="entry name" value="HATPase_c"/>
    <property type="match status" value="1"/>
</dbReference>
<evidence type="ECO:0000256" key="4">
    <source>
        <dbReference type="ARBA" id="ARBA00022679"/>
    </source>
</evidence>
<dbReference type="GO" id="GO:0016301">
    <property type="term" value="F:kinase activity"/>
    <property type="evidence" value="ECO:0007669"/>
    <property type="project" value="UniProtKB-KW"/>
</dbReference>
<dbReference type="InterPro" id="IPR036890">
    <property type="entry name" value="HATPase_C_sf"/>
</dbReference>
<keyword evidence="3" id="KW-0597">Phosphoprotein</keyword>
<keyword evidence="6" id="KW-0902">Two-component regulatory system</keyword>
<evidence type="ECO:0000313" key="10">
    <source>
        <dbReference type="Proteomes" id="UP001062901"/>
    </source>
</evidence>
<dbReference type="EMBL" id="BAQD01000124">
    <property type="protein sequence ID" value="GBQ08614.1"/>
    <property type="molecule type" value="Genomic_DNA"/>
</dbReference>
<evidence type="ECO:0000256" key="6">
    <source>
        <dbReference type="ARBA" id="ARBA00023012"/>
    </source>
</evidence>
<name>A0ABQ0P1A1_9PROT</name>
<dbReference type="InterPro" id="IPR036097">
    <property type="entry name" value="HisK_dim/P_sf"/>
</dbReference>
<dbReference type="InterPro" id="IPR050736">
    <property type="entry name" value="Sensor_HK_Regulatory"/>
</dbReference>
<organism evidence="9 10">
    <name type="scientific">Saccharibacter floricola DSM 15669</name>
    <dbReference type="NCBI Taxonomy" id="1123227"/>
    <lineage>
        <taxon>Bacteria</taxon>
        <taxon>Pseudomonadati</taxon>
        <taxon>Pseudomonadota</taxon>
        <taxon>Alphaproteobacteria</taxon>
        <taxon>Acetobacterales</taxon>
        <taxon>Acetobacteraceae</taxon>
        <taxon>Saccharibacter</taxon>
    </lineage>
</organism>
<dbReference type="PRINTS" id="PR00344">
    <property type="entry name" value="BCTRLSENSOR"/>
</dbReference>
<evidence type="ECO:0000256" key="2">
    <source>
        <dbReference type="ARBA" id="ARBA00012438"/>
    </source>
</evidence>
<reference evidence="9" key="1">
    <citation type="submission" date="2013-04" db="EMBL/GenBank/DDBJ databases">
        <title>The genome sequencing project of 58 acetic acid bacteria.</title>
        <authorList>
            <person name="Okamoto-Kainuma A."/>
            <person name="Ishikawa M."/>
            <person name="Umino S."/>
            <person name="Koizumi Y."/>
            <person name="Shiwa Y."/>
            <person name="Yoshikawa H."/>
            <person name="Matsutani M."/>
            <person name="Matsushita K."/>
        </authorList>
    </citation>
    <scope>NUCLEOTIDE SEQUENCE</scope>
    <source>
        <strain evidence="9">DSM 15669</strain>
    </source>
</reference>
<evidence type="ECO:0000313" key="9">
    <source>
        <dbReference type="EMBL" id="GBQ08614.1"/>
    </source>
</evidence>
<dbReference type="Gene3D" id="1.10.287.130">
    <property type="match status" value="1"/>
</dbReference>
<dbReference type="Proteomes" id="UP001062901">
    <property type="component" value="Unassembled WGS sequence"/>
</dbReference>
<dbReference type="PANTHER" id="PTHR43711">
    <property type="entry name" value="TWO-COMPONENT HISTIDINE KINASE"/>
    <property type="match status" value="1"/>
</dbReference>
<keyword evidence="7" id="KW-1133">Transmembrane helix</keyword>
<evidence type="ECO:0000256" key="1">
    <source>
        <dbReference type="ARBA" id="ARBA00000085"/>
    </source>
</evidence>
<accession>A0ABQ0P1A1</accession>
<keyword evidence="10" id="KW-1185">Reference proteome</keyword>
<dbReference type="Gene3D" id="3.30.565.10">
    <property type="entry name" value="Histidine kinase-like ATPase, C-terminal domain"/>
    <property type="match status" value="1"/>
</dbReference>
<dbReference type="SMART" id="SM00388">
    <property type="entry name" value="HisKA"/>
    <property type="match status" value="1"/>
</dbReference>
<dbReference type="Gene3D" id="6.10.340.10">
    <property type="match status" value="1"/>
</dbReference>
<dbReference type="CDD" id="cd00082">
    <property type="entry name" value="HisKA"/>
    <property type="match status" value="1"/>
</dbReference>
<dbReference type="InterPro" id="IPR025908">
    <property type="entry name" value="Sensor_TM1"/>
</dbReference>
<evidence type="ECO:0000256" key="3">
    <source>
        <dbReference type="ARBA" id="ARBA00022553"/>
    </source>
</evidence>
<comment type="catalytic activity">
    <reaction evidence="1">
        <text>ATP + protein L-histidine = ADP + protein N-phospho-L-histidine.</text>
        <dbReference type="EC" id="2.7.13.3"/>
    </reaction>
</comment>
<dbReference type="InterPro" id="IPR003661">
    <property type="entry name" value="HisK_dim/P_dom"/>
</dbReference>
<feature type="domain" description="Histidine kinase" evidence="8">
    <location>
        <begin position="325"/>
        <end position="573"/>
    </location>
</feature>
<protein>
    <recommendedName>
        <fullName evidence="2">histidine kinase</fullName>
        <ecNumber evidence="2">2.7.13.3</ecNumber>
    </recommendedName>
</protein>
<dbReference type="InterPro" id="IPR005467">
    <property type="entry name" value="His_kinase_dom"/>
</dbReference>
<dbReference type="Pfam" id="PF02518">
    <property type="entry name" value="HATPase_c"/>
    <property type="match status" value="1"/>
</dbReference>
<dbReference type="Pfam" id="PF00512">
    <property type="entry name" value="HisKA"/>
    <property type="match status" value="1"/>
</dbReference>
<feature type="transmembrane region" description="Helical" evidence="7">
    <location>
        <begin position="20"/>
        <end position="42"/>
    </location>
</feature>
<keyword evidence="5 9" id="KW-0418">Kinase</keyword>
<evidence type="ECO:0000256" key="7">
    <source>
        <dbReference type="SAM" id="Phobius"/>
    </source>
</evidence>
<dbReference type="InterPro" id="IPR004358">
    <property type="entry name" value="Sig_transdc_His_kin-like_C"/>
</dbReference>
<dbReference type="SUPFAM" id="SSF47384">
    <property type="entry name" value="Homodimeric domain of signal transducing histidine kinase"/>
    <property type="match status" value="1"/>
</dbReference>
<dbReference type="Pfam" id="PF13755">
    <property type="entry name" value="Sensor_TM1"/>
    <property type="match status" value="1"/>
</dbReference>
<dbReference type="InterPro" id="IPR003594">
    <property type="entry name" value="HATPase_dom"/>
</dbReference>
<dbReference type="EC" id="2.7.13.3" evidence="2"/>
<proteinExistence type="predicted"/>